<dbReference type="EMBL" id="MAUJ01000002">
    <property type="protein sequence ID" value="OCQ21902.1"/>
    <property type="molecule type" value="Genomic_DNA"/>
</dbReference>
<evidence type="ECO:0000313" key="3">
    <source>
        <dbReference type="EMBL" id="OCQ21902.1"/>
    </source>
</evidence>
<dbReference type="Proteomes" id="UP000093366">
    <property type="component" value="Unassembled WGS sequence"/>
</dbReference>
<reference evidence="4" key="1">
    <citation type="submission" date="2016-07" db="EMBL/GenBank/DDBJ databases">
        <authorList>
            <person name="Florea S."/>
            <person name="Webb J.S."/>
            <person name="Jaromczyk J."/>
            <person name="Schardl C.L."/>
        </authorList>
    </citation>
    <scope>NUCLEOTIDE SEQUENCE [LARGE SCALE GENOMIC DNA]</scope>
    <source>
        <strain evidence="4">IPB1</strain>
    </source>
</reference>
<dbReference type="OrthoDB" id="6402944at2"/>
<feature type="signal peptide" evidence="2">
    <location>
        <begin position="1"/>
        <end position="24"/>
    </location>
</feature>
<protein>
    <recommendedName>
        <fullName evidence="5">Cadherin domain-containing protein</fullName>
    </recommendedName>
</protein>
<dbReference type="RefSeq" id="WP_065790111.1">
    <property type="nucleotide sequence ID" value="NZ_MAUJ01000002.1"/>
</dbReference>
<accession>A0A1C0TRL5</accession>
<dbReference type="AlphaFoldDB" id="A0A1C0TRL5"/>
<feature type="region of interest" description="Disordered" evidence="1">
    <location>
        <begin position="130"/>
        <end position="152"/>
    </location>
</feature>
<comment type="caution">
    <text evidence="3">The sequence shown here is derived from an EMBL/GenBank/DDBJ whole genome shotgun (WGS) entry which is preliminary data.</text>
</comment>
<feature type="chain" id="PRO_5008646271" description="Cadherin domain-containing protein" evidence="2">
    <location>
        <begin position="25"/>
        <end position="561"/>
    </location>
</feature>
<evidence type="ECO:0008006" key="5">
    <source>
        <dbReference type="Google" id="ProtNLM"/>
    </source>
</evidence>
<evidence type="ECO:0000256" key="1">
    <source>
        <dbReference type="SAM" id="MobiDB-lite"/>
    </source>
</evidence>
<proteinExistence type="predicted"/>
<name>A0A1C0TRL5_9GAMM</name>
<evidence type="ECO:0000256" key="2">
    <source>
        <dbReference type="SAM" id="SignalP"/>
    </source>
</evidence>
<sequence length="561" mass="62412">MEKNIFTTSGIMLLTTLMSTNLYAQSGSTLSQIYDIDFRQNKITDALLGDECGAIGVTAFAYEEGKKITYSLTDNADGCFEIKSGSGKVFMTRYECLNPLDNPIKNITVKAVSESGSTVEANFAIDLALHTPPDNGGGDGDPNDGNEPPEIPIESNGVLFDWNKGLNQSLEGWTWQDDVAYSNPGWILGSHSTLGDGERFRWGQGPRSFNKGDYGKLNTARVTVTDRAPSTNSGGALVVEELPNSTDHRSTWWLWYDGKPLSERGITNNSTDRMSFYLKAEGLAPMSDDGGMGSIGTNFHVGTYLCWRTGGDPSGSGQGCPYEGPGNQHYYHYLGINPGAWIHVLLDQHPTHHRGQNGKPLANNPTLESDGKHYFAQLNQMYMEIRYPQPTKTSYVIDELKFYSTSDTDEPHQNDESITSLWVGYWPNTDNWEIGFKDKSFDKLGNGKFSTFEIRWSLAPITNDNFADATPINALKYSGERYTGTTNTSRIRRPNDWKPDVWTRFQLPDEIEQTDKKIYFAIKDVSVAGGNAGTGWPWNRTDGHNSPSPYVKVIDYHLNVH</sequence>
<evidence type="ECO:0000313" key="4">
    <source>
        <dbReference type="Proteomes" id="UP000093366"/>
    </source>
</evidence>
<gene>
    <name evidence="3" type="ORF">A7985_08825</name>
</gene>
<keyword evidence="2" id="KW-0732">Signal</keyword>
<organism evidence="3 4">
    <name type="scientific">Pseudoalteromonas luteoviolacea</name>
    <dbReference type="NCBI Taxonomy" id="43657"/>
    <lineage>
        <taxon>Bacteria</taxon>
        <taxon>Pseudomonadati</taxon>
        <taxon>Pseudomonadota</taxon>
        <taxon>Gammaproteobacteria</taxon>
        <taxon>Alteromonadales</taxon>
        <taxon>Pseudoalteromonadaceae</taxon>
        <taxon>Pseudoalteromonas</taxon>
    </lineage>
</organism>